<sequence>MNALLNGRRVNKALGKLMEISTKVMFFAFVVLEVLNSLLHLAIWSAAGDHALADWVNLLFTAILSLLWGWFSFRRMKLSFSLSIPAVYALIPVLFVILDDRYKSLDRTQLFFLVVVGFIFFFLVWVLIVVFGRHLARRLSRTMA</sequence>
<feature type="transmembrane region" description="Helical" evidence="1">
    <location>
        <begin position="24"/>
        <end position="46"/>
    </location>
</feature>
<dbReference type="EMBL" id="JACHHN010000002">
    <property type="protein sequence ID" value="MBB5190728.1"/>
    <property type="molecule type" value="Genomic_DNA"/>
</dbReference>
<name>A0A840RDX6_9NEIS</name>
<protein>
    <submittedName>
        <fullName evidence="2">Uncharacterized protein</fullName>
    </submittedName>
</protein>
<accession>A0A840RDX6</accession>
<evidence type="ECO:0000313" key="2">
    <source>
        <dbReference type="EMBL" id="MBB5190728.1"/>
    </source>
</evidence>
<comment type="caution">
    <text evidence="2">The sequence shown here is derived from an EMBL/GenBank/DDBJ whole genome shotgun (WGS) entry which is preliminary data.</text>
</comment>
<gene>
    <name evidence="2" type="ORF">HNQ50_001450</name>
</gene>
<keyword evidence="1" id="KW-0812">Transmembrane</keyword>
<evidence type="ECO:0000313" key="3">
    <source>
        <dbReference type="Proteomes" id="UP000543030"/>
    </source>
</evidence>
<proteinExistence type="predicted"/>
<feature type="transmembrane region" description="Helical" evidence="1">
    <location>
        <begin position="110"/>
        <end position="131"/>
    </location>
</feature>
<keyword evidence="3" id="KW-1185">Reference proteome</keyword>
<feature type="transmembrane region" description="Helical" evidence="1">
    <location>
        <begin position="78"/>
        <end position="98"/>
    </location>
</feature>
<dbReference type="AlphaFoldDB" id="A0A840RDX6"/>
<feature type="transmembrane region" description="Helical" evidence="1">
    <location>
        <begin position="52"/>
        <end position="71"/>
    </location>
</feature>
<keyword evidence="1" id="KW-1133">Transmembrane helix</keyword>
<reference evidence="2 3" key="1">
    <citation type="submission" date="2020-08" db="EMBL/GenBank/DDBJ databases">
        <title>Genomic Encyclopedia of Type Strains, Phase IV (KMG-IV): sequencing the most valuable type-strain genomes for metagenomic binning, comparative biology and taxonomic classification.</title>
        <authorList>
            <person name="Goeker M."/>
        </authorList>
    </citation>
    <scope>NUCLEOTIDE SEQUENCE [LARGE SCALE GENOMIC DNA]</scope>
    <source>
        <strain evidence="2 3">DSM 18233</strain>
    </source>
</reference>
<organism evidence="2 3">
    <name type="scientific">Silvimonas terrae</name>
    <dbReference type="NCBI Taxonomy" id="300266"/>
    <lineage>
        <taxon>Bacteria</taxon>
        <taxon>Pseudomonadati</taxon>
        <taxon>Pseudomonadota</taxon>
        <taxon>Betaproteobacteria</taxon>
        <taxon>Neisseriales</taxon>
        <taxon>Chitinibacteraceae</taxon>
        <taxon>Silvimonas</taxon>
    </lineage>
</organism>
<keyword evidence="1" id="KW-0472">Membrane</keyword>
<evidence type="ECO:0000256" key="1">
    <source>
        <dbReference type="SAM" id="Phobius"/>
    </source>
</evidence>
<dbReference type="RefSeq" id="WP_184098990.1">
    <property type="nucleotide sequence ID" value="NZ_JACHHN010000002.1"/>
</dbReference>
<dbReference type="Proteomes" id="UP000543030">
    <property type="component" value="Unassembled WGS sequence"/>
</dbReference>